<evidence type="ECO:0000313" key="2">
    <source>
        <dbReference type="Proteomes" id="UP000266861"/>
    </source>
</evidence>
<accession>A0A397JB39</accession>
<proteinExistence type="predicted"/>
<dbReference type="Proteomes" id="UP000266861">
    <property type="component" value="Unassembled WGS sequence"/>
</dbReference>
<gene>
    <name evidence="1" type="ORF">Glove_115g96</name>
</gene>
<keyword evidence="2" id="KW-1185">Reference proteome</keyword>
<reference evidence="1 2" key="1">
    <citation type="submission" date="2018-08" db="EMBL/GenBank/DDBJ databases">
        <title>Genome and evolution of the arbuscular mycorrhizal fungus Diversispora epigaea (formerly Glomus versiforme) and its bacterial endosymbionts.</title>
        <authorList>
            <person name="Sun X."/>
            <person name="Fei Z."/>
            <person name="Harrison M."/>
        </authorList>
    </citation>
    <scope>NUCLEOTIDE SEQUENCE [LARGE SCALE GENOMIC DNA]</scope>
    <source>
        <strain evidence="1 2">IT104</strain>
    </source>
</reference>
<evidence type="ECO:0000313" key="1">
    <source>
        <dbReference type="EMBL" id="RHZ81990.1"/>
    </source>
</evidence>
<dbReference type="AlphaFoldDB" id="A0A397JB39"/>
<comment type="caution">
    <text evidence="1">The sequence shown here is derived from an EMBL/GenBank/DDBJ whole genome shotgun (WGS) entry which is preliminary data.</text>
</comment>
<organism evidence="1 2">
    <name type="scientific">Diversispora epigaea</name>
    <dbReference type="NCBI Taxonomy" id="1348612"/>
    <lineage>
        <taxon>Eukaryota</taxon>
        <taxon>Fungi</taxon>
        <taxon>Fungi incertae sedis</taxon>
        <taxon>Mucoromycota</taxon>
        <taxon>Glomeromycotina</taxon>
        <taxon>Glomeromycetes</taxon>
        <taxon>Diversisporales</taxon>
        <taxon>Diversisporaceae</taxon>
        <taxon>Diversispora</taxon>
    </lineage>
</organism>
<sequence>MIVKNTSPVLIVVNQLDLLVDDTKAIYPLCEEAEFRVSNSCKAKKSGIRLKPFIINLKLKTINENLEFWLDSTKAIYPLCEEAEFRVSNSCKAKKSGIRLVRFG</sequence>
<dbReference type="EMBL" id="PQFF01000107">
    <property type="protein sequence ID" value="RHZ81990.1"/>
    <property type="molecule type" value="Genomic_DNA"/>
</dbReference>
<protein>
    <submittedName>
        <fullName evidence="1">Uncharacterized protein</fullName>
    </submittedName>
</protein>
<name>A0A397JB39_9GLOM</name>